<protein>
    <submittedName>
        <fullName evidence="1">Uncharacterized protein</fullName>
    </submittedName>
</protein>
<dbReference type="EMBL" id="LAZR01000354">
    <property type="protein sequence ID" value="KKN72860.1"/>
    <property type="molecule type" value="Genomic_DNA"/>
</dbReference>
<organism evidence="1">
    <name type="scientific">marine sediment metagenome</name>
    <dbReference type="NCBI Taxonomy" id="412755"/>
    <lineage>
        <taxon>unclassified sequences</taxon>
        <taxon>metagenomes</taxon>
        <taxon>ecological metagenomes</taxon>
    </lineage>
</organism>
<reference evidence="1" key="1">
    <citation type="journal article" date="2015" name="Nature">
        <title>Complex archaea that bridge the gap between prokaryotes and eukaryotes.</title>
        <authorList>
            <person name="Spang A."/>
            <person name="Saw J.H."/>
            <person name="Jorgensen S.L."/>
            <person name="Zaremba-Niedzwiedzka K."/>
            <person name="Martijn J."/>
            <person name="Lind A.E."/>
            <person name="van Eijk R."/>
            <person name="Schleper C."/>
            <person name="Guy L."/>
            <person name="Ettema T.J."/>
        </authorList>
    </citation>
    <scope>NUCLEOTIDE SEQUENCE</scope>
</reference>
<dbReference type="AlphaFoldDB" id="A0A0F9SV39"/>
<sequence>MAKLKIRPIPVPRKGLDYTKAGWELQPGFCPNAENMWYHRGSFKKVTGYVNFGSGLPFTGEIVLAGAEFETFAGNNYLLAITDSDIYKYETSNTTWTSLSGSYSGDVDLPISFTEMNDKFIFTNNVDNIQKWTGTGNVTDLANATDYKCKVVRQFYNHLFLLNTTESGTAVPQRVRWSDVGDPEDWTTGDAGSNDLVDTPGWIMGADLLGDHLVIYKEDSIILCDWIGGTSIYSFVTKVTGTGLYAQNTLVNVKDRHFFLGTDNVYTYDGSNVSSSIGDNIRDELFSTIDAQYKDRCFAFKLDQYHQYWLCIPTSSAYPDMAWVYNWKDKSWFKRPLPATAAVLWKEQTLTNWDSIDATWDSLSISWDDKNFSEVYSALFLGTSDGYINKYDFASTNDDGSAIDGFFETPDYFKTEGQEERDRSVTPLWLRWLGLKFYAKGDGVTLHYSTDEGTTWTSIGTTTLTSSFAEYTVDLSTSADRLRFRFRNNTTSETFEIQSKYDLMYQEKVQ</sequence>
<name>A0A0F9SV39_9ZZZZ</name>
<gene>
    <name evidence="1" type="ORF">LCGC14_0407150</name>
</gene>
<dbReference type="SUPFAM" id="SSF110296">
    <property type="entry name" value="Oligoxyloglucan reducing end-specific cellobiohydrolase"/>
    <property type="match status" value="1"/>
</dbReference>
<accession>A0A0F9SV39</accession>
<proteinExistence type="predicted"/>
<comment type="caution">
    <text evidence="1">The sequence shown here is derived from an EMBL/GenBank/DDBJ whole genome shotgun (WGS) entry which is preliminary data.</text>
</comment>
<dbReference type="Gene3D" id="2.60.120.260">
    <property type="entry name" value="Galactose-binding domain-like"/>
    <property type="match status" value="1"/>
</dbReference>
<evidence type="ECO:0000313" key="1">
    <source>
        <dbReference type="EMBL" id="KKN72860.1"/>
    </source>
</evidence>